<gene>
    <name evidence="4" type="ordered locus">Intca_0759</name>
</gene>
<keyword evidence="5" id="KW-1185">Reference proteome</keyword>
<dbReference type="InterPro" id="IPR002645">
    <property type="entry name" value="STAS_dom"/>
</dbReference>
<dbReference type="GO" id="GO:0043856">
    <property type="term" value="F:anti-sigma factor antagonist activity"/>
    <property type="evidence" value="ECO:0007669"/>
    <property type="project" value="InterPro"/>
</dbReference>
<dbReference type="EMBL" id="CP002343">
    <property type="protein sequence ID" value="ADU47302.1"/>
    <property type="molecule type" value="Genomic_DNA"/>
</dbReference>
<dbReference type="eggNOG" id="COG1366">
    <property type="taxonomic scope" value="Bacteria"/>
</dbReference>
<dbReference type="InterPro" id="IPR036513">
    <property type="entry name" value="STAS_dom_sf"/>
</dbReference>
<dbReference type="Proteomes" id="UP000008914">
    <property type="component" value="Chromosome"/>
</dbReference>
<dbReference type="HOGENOM" id="CLU_115403_3_4_11"/>
<organism evidence="4 5">
    <name type="scientific">Intrasporangium calvum (strain ATCC 23552 / DSM 43043 / JCM 3097 / NBRC 12989 / NCIMB 10167 / NRRL B-3866 / 7 KIP)</name>
    <dbReference type="NCBI Taxonomy" id="710696"/>
    <lineage>
        <taxon>Bacteria</taxon>
        <taxon>Bacillati</taxon>
        <taxon>Actinomycetota</taxon>
        <taxon>Actinomycetes</taxon>
        <taxon>Micrococcales</taxon>
        <taxon>Intrasporangiaceae</taxon>
        <taxon>Intrasporangium</taxon>
    </lineage>
</organism>
<dbReference type="NCBIfam" id="TIGR00377">
    <property type="entry name" value="ant_ant_sig"/>
    <property type="match status" value="1"/>
</dbReference>
<evidence type="ECO:0000256" key="2">
    <source>
        <dbReference type="RuleBase" id="RU003749"/>
    </source>
</evidence>
<dbReference type="Pfam" id="PF01740">
    <property type="entry name" value="STAS"/>
    <property type="match status" value="1"/>
</dbReference>
<dbReference type="PANTHER" id="PTHR33495">
    <property type="entry name" value="ANTI-SIGMA FACTOR ANTAGONIST TM_1081-RELATED-RELATED"/>
    <property type="match status" value="1"/>
</dbReference>
<name>E6SB41_INTC7</name>
<reference evidence="4 5" key="1">
    <citation type="journal article" date="2010" name="Stand. Genomic Sci.">
        <title>Complete genome sequence of Intrasporangium calvum type strain (7 KIP).</title>
        <authorList>
            <person name="Del Rio T.G."/>
            <person name="Chertkov O."/>
            <person name="Yasawong M."/>
            <person name="Lucas S."/>
            <person name="Deshpande S."/>
            <person name="Cheng J.F."/>
            <person name="Detter C."/>
            <person name="Tapia R."/>
            <person name="Han C."/>
            <person name="Goodwin L."/>
            <person name="Pitluck S."/>
            <person name="Liolios K."/>
            <person name="Ivanova N."/>
            <person name="Mavromatis K."/>
            <person name="Pati A."/>
            <person name="Chen A."/>
            <person name="Palaniappan K."/>
            <person name="Land M."/>
            <person name="Hauser L."/>
            <person name="Chang Y.J."/>
            <person name="Jeffries C.D."/>
            <person name="Rohde M."/>
            <person name="Pukall R."/>
            <person name="Sikorski J."/>
            <person name="Goker M."/>
            <person name="Woyke T."/>
            <person name="Bristow J."/>
            <person name="Eisen J.A."/>
            <person name="Markowitz V."/>
            <person name="Hugenholtz P."/>
            <person name="Kyrpides N.C."/>
            <person name="Klenk H.P."/>
            <person name="Lapidus A."/>
        </authorList>
    </citation>
    <scope>NUCLEOTIDE SEQUENCE [LARGE SCALE GENOMIC DNA]</scope>
    <source>
        <strain evidence="5">ATCC 23552 / DSM 43043 / JCM 3097 / NBRC 12989 / 7 KIP</strain>
    </source>
</reference>
<sequence>MTRVAHITSHEHSGRVRHVQVSGEIDLANVDEVRQAITTELADDPARVILDLRGTTYLDSAAIAMLFRLAQRLGHRRQDLALVVPRDAPIRAVLELTSIQTVIPLHDTLDAASGEPSRRGGP</sequence>
<evidence type="ECO:0000313" key="5">
    <source>
        <dbReference type="Proteomes" id="UP000008914"/>
    </source>
</evidence>
<dbReference type="PANTHER" id="PTHR33495:SF2">
    <property type="entry name" value="ANTI-SIGMA FACTOR ANTAGONIST TM_1081-RELATED"/>
    <property type="match status" value="1"/>
</dbReference>
<dbReference type="STRING" id="710696.Intca_0759"/>
<dbReference type="AlphaFoldDB" id="E6SB41"/>
<dbReference type="PROSITE" id="PS50801">
    <property type="entry name" value="STAS"/>
    <property type="match status" value="1"/>
</dbReference>
<protein>
    <recommendedName>
        <fullName evidence="2">Anti-sigma factor antagonist</fullName>
    </recommendedName>
</protein>
<evidence type="ECO:0000313" key="4">
    <source>
        <dbReference type="EMBL" id="ADU47302.1"/>
    </source>
</evidence>
<dbReference type="SUPFAM" id="SSF52091">
    <property type="entry name" value="SpoIIaa-like"/>
    <property type="match status" value="1"/>
</dbReference>
<dbReference type="RefSeq" id="WP_013491622.1">
    <property type="nucleotide sequence ID" value="NC_014830.1"/>
</dbReference>
<dbReference type="CDD" id="cd07043">
    <property type="entry name" value="STAS_anti-anti-sigma_factors"/>
    <property type="match status" value="1"/>
</dbReference>
<feature type="domain" description="STAS" evidence="3">
    <location>
        <begin position="19"/>
        <end position="116"/>
    </location>
</feature>
<evidence type="ECO:0000256" key="1">
    <source>
        <dbReference type="ARBA" id="ARBA00009013"/>
    </source>
</evidence>
<dbReference type="KEGG" id="ica:Intca_0759"/>
<evidence type="ECO:0000259" key="3">
    <source>
        <dbReference type="PROSITE" id="PS50801"/>
    </source>
</evidence>
<dbReference type="Gene3D" id="3.30.750.24">
    <property type="entry name" value="STAS domain"/>
    <property type="match status" value="1"/>
</dbReference>
<proteinExistence type="inferred from homology"/>
<dbReference type="InterPro" id="IPR003658">
    <property type="entry name" value="Anti-sigma_ant"/>
</dbReference>
<comment type="similarity">
    <text evidence="1 2">Belongs to the anti-sigma-factor antagonist family.</text>
</comment>
<accession>E6SB41</accession>